<proteinExistence type="predicted"/>
<dbReference type="CDD" id="cd10150">
    <property type="entry name" value="CobN_like"/>
    <property type="match status" value="1"/>
</dbReference>
<organism evidence="2 3">
    <name type="scientific">Oharaeibacter diazotrophicus</name>
    <dbReference type="NCBI Taxonomy" id="1920512"/>
    <lineage>
        <taxon>Bacteria</taxon>
        <taxon>Pseudomonadati</taxon>
        <taxon>Pseudomonadota</taxon>
        <taxon>Alphaproteobacteria</taxon>
        <taxon>Hyphomicrobiales</taxon>
        <taxon>Pleomorphomonadaceae</taxon>
        <taxon>Oharaeibacter</taxon>
    </lineage>
</organism>
<gene>
    <name evidence="2" type="ORF">EDD54_2357</name>
</gene>
<feature type="domain" description="CobN/magnesium chelatase" evidence="1">
    <location>
        <begin position="142"/>
        <end position="679"/>
    </location>
</feature>
<dbReference type="InterPro" id="IPR003672">
    <property type="entry name" value="CobN/Mg_chltase"/>
</dbReference>
<evidence type="ECO:0000313" key="3">
    <source>
        <dbReference type="Proteomes" id="UP000294547"/>
    </source>
</evidence>
<dbReference type="EMBL" id="SNXY01000007">
    <property type="protein sequence ID" value="TDP85503.1"/>
    <property type="molecule type" value="Genomic_DNA"/>
</dbReference>
<evidence type="ECO:0000313" key="2">
    <source>
        <dbReference type="EMBL" id="TDP85503.1"/>
    </source>
</evidence>
<dbReference type="RefSeq" id="WP_126541346.1">
    <property type="nucleotide sequence ID" value="NZ_BSPM01000004.1"/>
</dbReference>
<sequence>MHVVVRESRGLGETAVPHDPAQDPADLVALSFSDSDLGALAAGWRAMRGSLPTLRLASLEALRHPLAVDLYAERTLAGARAVLVRLVGGAGAWRHGLDALAALARAGGPVVAVLPGDGRPDAALDAASTLPVPVLRRLAALLDHGGPDAAARALAELAAAAGLAAAPPADAADPEPLPAAGFYRPGAGALAEPPAPDGRPEAVVVFYRSYLLAADTAPVDALLAALEARGFAAHGLFVTSLKDPAAAGFVRTRLAGRPVAAIVSATAFSARGDDGATPFDGLGAPVFQVALSTARRRDWAASTRGLSPADLAMHVVLPEVDGRIFAGVASFKAPTARDPDTQYSRFVHRPDPGRIAAIADRIAARRRLAATPAAARRIALVLSTYPGRQHLVAHAVGLDALASAAAVLEDLAAAGHRTAPAGDLVADLSARTGTWPVAAYEATLAGLPEAARAALAAAWGDPAADPAVADGAFRFAATTRGDVLVALQPERGAPASRAADYHDLARPPRHGYVAFHLWLAARGTDALVHMGAHGTLEWLPGKAVALGPDCWPELLVGALPVVYPFVVNDPGEAAQARRRIGAVTLGHLPPPLADAALPADLAALERLLDEWSTADGLDPARRDRLIAAIRAEAEATGVAADLALAPDAAPAEALPAIDRFVCDLKESRYGDGLHVYGRGACGREERDGLLAALTGRPVAAGPSGSPHRGRTDVLPTGRNLYAVDPRAVPTPAAHAQGIRLAEELVRRHLQDEGELPRSVVVDLWGSSTMRTAGEDFAMALHLAGLRPVWDHGTGRVTGVETVAPALIGRPRIDVTLRVSGLFRDIFPGLAQLFELGADLLAGRDEADGDNPYRRRAPRVFAPAPGRYGVGLDPGADLSPEARDRAGRAWLAASSHAIGLDGDSRPDPAGLAARLAGADAFVHAHDLTETDILLAADHAAHTGGFAAARAVLGLSPARLWHLDVTRADDPRVRALPEEIARIVRARATAPGWIAGMMRHGFRGAAEIVATVEHLAAFAHLADAVPAHLFDRVFDATLGDDAVAAFLARENAAGHAALAALFRRLRAAGLWTTRRNRVAAILEPGFAP</sequence>
<dbReference type="NCBIfam" id="NF008973">
    <property type="entry name" value="PRK12321.1"/>
    <property type="match status" value="1"/>
</dbReference>
<accession>A0A4R6RGL8</accession>
<feature type="domain" description="CobN/magnesium chelatase" evidence="1">
    <location>
        <begin position="682"/>
        <end position="1073"/>
    </location>
</feature>
<dbReference type="Proteomes" id="UP000294547">
    <property type="component" value="Unassembled WGS sequence"/>
</dbReference>
<keyword evidence="3" id="KW-1185">Reference proteome</keyword>
<name>A0A4R6RGL8_9HYPH</name>
<dbReference type="Pfam" id="PF02514">
    <property type="entry name" value="CobN-Mg_chel"/>
    <property type="match status" value="2"/>
</dbReference>
<protein>
    <submittedName>
        <fullName evidence="2">Cobaltochelatase CobN subunit</fullName>
    </submittedName>
</protein>
<evidence type="ECO:0000259" key="1">
    <source>
        <dbReference type="Pfam" id="PF02514"/>
    </source>
</evidence>
<reference evidence="2 3" key="1">
    <citation type="submission" date="2019-03" db="EMBL/GenBank/DDBJ databases">
        <title>Genomic Encyclopedia of Type Strains, Phase IV (KMG-IV): sequencing the most valuable type-strain genomes for metagenomic binning, comparative biology and taxonomic classification.</title>
        <authorList>
            <person name="Goeker M."/>
        </authorList>
    </citation>
    <scope>NUCLEOTIDE SEQUENCE [LARGE SCALE GENOMIC DNA]</scope>
    <source>
        <strain evidence="2 3">DSM 102969</strain>
    </source>
</reference>
<dbReference type="PANTHER" id="PTHR44119:SF4">
    <property type="entry name" value="AEROBIC COBALTOCHELATASE SUBUNIT COBN"/>
    <property type="match status" value="1"/>
</dbReference>
<dbReference type="OrthoDB" id="9757976at2"/>
<dbReference type="AlphaFoldDB" id="A0A4R6RGL8"/>
<dbReference type="PANTHER" id="PTHR44119">
    <property type="entry name" value="MAGNESIUM-CHELATASE SUBUNIT CHLH, CHLOROPLASTIC"/>
    <property type="match status" value="1"/>
</dbReference>
<comment type="caution">
    <text evidence="2">The sequence shown here is derived from an EMBL/GenBank/DDBJ whole genome shotgun (WGS) entry which is preliminary data.</text>
</comment>